<evidence type="ECO:0000313" key="1">
    <source>
        <dbReference type="EMBL" id="MCI59390.1"/>
    </source>
</evidence>
<dbReference type="EMBL" id="LXQA010562629">
    <property type="protein sequence ID" value="MCI59390.1"/>
    <property type="molecule type" value="Genomic_DNA"/>
</dbReference>
<feature type="non-terminal residue" evidence="1">
    <location>
        <position position="1"/>
    </location>
</feature>
<sequence>LVGLLEVVGCKESLMLQLVEHLKFEGWFGAKQDFESMEDIPGVEGGEACTAILKIHG</sequence>
<accession>A0A392TGQ9</accession>
<name>A0A392TGQ9_9FABA</name>
<dbReference type="Proteomes" id="UP000265520">
    <property type="component" value="Unassembled WGS sequence"/>
</dbReference>
<protein>
    <submittedName>
        <fullName evidence="1">Uncharacterized protein</fullName>
    </submittedName>
</protein>
<proteinExistence type="predicted"/>
<keyword evidence="2" id="KW-1185">Reference proteome</keyword>
<dbReference type="AlphaFoldDB" id="A0A392TGQ9"/>
<comment type="caution">
    <text evidence="1">The sequence shown here is derived from an EMBL/GenBank/DDBJ whole genome shotgun (WGS) entry which is preliminary data.</text>
</comment>
<organism evidence="1 2">
    <name type="scientific">Trifolium medium</name>
    <dbReference type="NCBI Taxonomy" id="97028"/>
    <lineage>
        <taxon>Eukaryota</taxon>
        <taxon>Viridiplantae</taxon>
        <taxon>Streptophyta</taxon>
        <taxon>Embryophyta</taxon>
        <taxon>Tracheophyta</taxon>
        <taxon>Spermatophyta</taxon>
        <taxon>Magnoliopsida</taxon>
        <taxon>eudicotyledons</taxon>
        <taxon>Gunneridae</taxon>
        <taxon>Pentapetalae</taxon>
        <taxon>rosids</taxon>
        <taxon>fabids</taxon>
        <taxon>Fabales</taxon>
        <taxon>Fabaceae</taxon>
        <taxon>Papilionoideae</taxon>
        <taxon>50 kb inversion clade</taxon>
        <taxon>NPAAA clade</taxon>
        <taxon>Hologalegina</taxon>
        <taxon>IRL clade</taxon>
        <taxon>Trifolieae</taxon>
        <taxon>Trifolium</taxon>
    </lineage>
</organism>
<reference evidence="1 2" key="1">
    <citation type="journal article" date="2018" name="Front. Plant Sci.">
        <title>Red Clover (Trifolium pratense) and Zigzag Clover (T. medium) - A Picture of Genomic Similarities and Differences.</title>
        <authorList>
            <person name="Dluhosova J."/>
            <person name="Istvanek J."/>
            <person name="Nedelnik J."/>
            <person name="Repkova J."/>
        </authorList>
    </citation>
    <scope>NUCLEOTIDE SEQUENCE [LARGE SCALE GENOMIC DNA]</scope>
    <source>
        <strain evidence="2">cv. 10/8</strain>
        <tissue evidence="1">Leaf</tissue>
    </source>
</reference>
<evidence type="ECO:0000313" key="2">
    <source>
        <dbReference type="Proteomes" id="UP000265520"/>
    </source>
</evidence>